<dbReference type="PANTHER" id="PTHR43591">
    <property type="entry name" value="METHYLTRANSFERASE"/>
    <property type="match status" value="1"/>
</dbReference>
<keyword evidence="3" id="KW-1185">Reference proteome</keyword>
<dbReference type="SUPFAM" id="SSF53335">
    <property type="entry name" value="S-adenosyl-L-methionine-dependent methyltransferases"/>
    <property type="match status" value="1"/>
</dbReference>
<reference evidence="2 3" key="1">
    <citation type="submission" date="2016-03" db="EMBL/GenBank/DDBJ databases">
        <title>Comparative genomics of Pseudogymnoascus destructans, the fungus causing white-nose syndrome of bats.</title>
        <authorList>
            <person name="Palmer J.M."/>
            <person name="Drees K.P."/>
            <person name="Foster J.T."/>
            <person name="Lindner D.L."/>
        </authorList>
    </citation>
    <scope>NUCLEOTIDE SEQUENCE [LARGE SCALE GENOMIC DNA]</scope>
    <source>
        <strain evidence="2 3">UAMH 10579</strain>
    </source>
</reference>
<dbReference type="EMBL" id="KV460223">
    <property type="protein sequence ID" value="OBT97192.1"/>
    <property type="molecule type" value="Genomic_DNA"/>
</dbReference>
<dbReference type="InterPro" id="IPR029063">
    <property type="entry name" value="SAM-dependent_MTases_sf"/>
</dbReference>
<reference evidence="3" key="2">
    <citation type="journal article" date="2018" name="Nat. Commun.">
        <title>Extreme sensitivity to ultraviolet light in the fungal pathogen causing white-nose syndrome of bats.</title>
        <authorList>
            <person name="Palmer J.M."/>
            <person name="Drees K.P."/>
            <person name="Foster J.T."/>
            <person name="Lindner D.L."/>
        </authorList>
    </citation>
    <scope>NUCLEOTIDE SEQUENCE [LARGE SCALE GENOMIC DNA]</scope>
    <source>
        <strain evidence="3">UAMH 10579</strain>
    </source>
</reference>
<dbReference type="GeneID" id="28838095"/>
<organism evidence="2 3">
    <name type="scientific">Pseudogymnoascus verrucosus</name>
    <dbReference type="NCBI Taxonomy" id="342668"/>
    <lineage>
        <taxon>Eukaryota</taxon>
        <taxon>Fungi</taxon>
        <taxon>Dikarya</taxon>
        <taxon>Ascomycota</taxon>
        <taxon>Pezizomycotina</taxon>
        <taxon>Leotiomycetes</taxon>
        <taxon>Thelebolales</taxon>
        <taxon>Thelebolaceae</taxon>
        <taxon>Pseudogymnoascus</taxon>
    </lineage>
</organism>
<protein>
    <recommendedName>
        <fullName evidence="4">S-adenosyl-L-methionine-dependent methyltransferase</fullName>
    </recommendedName>
</protein>
<evidence type="ECO:0000256" key="1">
    <source>
        <dbReference type="SAM" id="MobiDB-lite"/>
    </source>
</evidence>
<dbReference type="Proteomes" id="UP000091956">
    <property type="component" value="Unassembled WGS sequence"/>
</dbReference>
<evidence type="ECO:0000313" key="3">
    <source>
        <dbReference type="Proteomes" id="UP000091956"/>
    </source>
</evidence>
<dbReference type="Pfam" id="PF13489">
    <property type="entry name" value="Methyltransf_23"/>
    <property type="match status" value="1"/>
</dbReference>
<dbReference type="GO" id="GO:0008168">
    <property type="term" value="F:methyltransferase activity"/>
    <property type="evidence" value="ECO:0007669"/>
    <property type="project" value="TreeGrafter"/>
</dbReference>
<dbReference type="STRING" id="342668.A0A1B8GMX8"/>
<proteinExistence type="predicted"/>
<accession>A0A1B8GMX8</accession>
<evidence type="ECO:0008006" key="4">
    <source>
        <dbReference type="Google" id="ProtNLM"/>
    </source>
</evidence>
<name>A0A1B8GMX8_9PEZI</name>
<evidence type="ECO:0000313" key="2">
    <source>
        <dbReference type="EMBL" id="OBT97192.1"/>
    </source>
</evidence>
<gene>
    <name evidence="2" type="ORF">VE01_04709</name>
</gene>
<feature type="compositionally biased region" description="Polar residues" evidence="1">
    <location>
        <begin position="33"/>
        <end position="42"/>
    </location>
</feature>
<sequence length="388" mass="43251">MPSPTPSPPGSPSRLAPPSQPDEARSQIVEADSASNHSSTGENLYVAPPRASPPRSRDEDEGEDEANDDPVRSDMSTRSVTTSVFNFHRENGRTYHGYRAGSYHFPNDANEVDRLEYQHILVNHCLQNKLFYAPIPPPPYPLAVLDIGTGTGNWAIEMGDLYPEGMIEATDLSPIQPSAVPANVQFIIDDAEQSDWAIPENHYDFVHTRILEGCFSDMGAVIATAFKHIKPGGFLECQELNPFPHCDDGTMPDDWPFAKYVDKLQEASLEVGRELDVAPKLRGWFEAAGFVDVQQRVFKAPLGRWPKDPAMKDLGHWWAENMSVGLAAFSLAYFSRVLGWSTDEIELYLVDVRKSLMDRDVHAYHRMYVVWGRKPEVGEVVPGKAPAS</sequence>
<dbReference type="OrthoDB" id="2013972at2759"/>
<dbReference type="RefSeq" id="XP_018130925.1">
    <property type="nucleotide sequence ID" value="XM_018274178.1"/>
</dbReference>
<dbReference type="CDD" id="cd02440">
    <property type="entry name" value="AdoMet_MTases"/>
    <property type="match status" value="1"/>
</dbReference>
<feature type="compositionally biased region" description="Acidic residues" evidence="1">
    <location>
        <begin position="59"/>
        <end position="68"/>
    </location>
</feature>
<feature type="region of interest" description="Disordered" evidence="1">
    <location>
        <begin position="1"/>
        <end position="80"/>
    </location>
</feature>
<dbReference type="PANTHER" id="PTHR43591:SF10">
    <property type="entry name" value="ABC TRANSMEMBRANE TYPE-1 DOMAIN-CONTAINING PROTEIN-RELATED"/>
    <property type="match status" value="1"/>
</dbReference>
<dbReference type="AlphaFoldDB" id="A0A1B8GMX8"/>
<feature type="compositionally biased region" description="Pro residues" evidence="1">
    <location>
        <begin position="1"/>
        <end position="11"/>
    </location>
</feature>
<dbReference type="Gene3D" id="3.40.50.150">
    <property type="entry name" value="Vaccinia Virus protein VP39"/>
    <property type="match status" value="1"/>
</dbReference>